<dbReference type="EMBL" id="RCCJ01000001">
    <property type="protein sequence ID" value="RLJ70301.1"/>
    <property type="molecule type" value="Genomic_DNA"/>
</dbReference>
<feature type="domain" description="Multidrug resistance protein MdtA-like barrel-sandwich hybrid" evidence="4">
    <location>
        <begin position="61"/>
        <end position="191"/>
    </location>
</feature>
<dbReference type="GO" id="GO:1990281">
    <property type="term" value="C:efflux pump complex"/>
    <property type="evidence" value="ECO:0007669"/>
    <property type="project" value="TreeGrafter"/>
</dbReference>
<dbReference type="PANTHER" id="PTHR30469:SF15">
    <property type="entry name" value="HLYD FAMILY OF SECRETION PROTEINS"/>
    <property type="match status" value="1"/>
</dbReference>
<gene>
    <name evidence="6" type="ORF">BCF55_0569</name>
</gene>
<evidence type="ECO:0000259" key="5">
    <source>
        <dbReference type="Pfam" id="PF25954"/>
    </source>
</evidence>
<dbReference type="Pfam" id="PF25917">
    <property type="entry name" value="BSH_RND"/>
    <property type="match status" value="1"/>
</dbReference>
<dbReference type="Gene3D" id="2.40.420.20">
    <property type="match status" value="1"/>
</dbReference>
<comment type="caution">
    <text evidence="6">The sequence shown here is derived from an EMBL/GenBank/DDBJ whole genome shotgun (WGS) entry which is preliminary data.</text>
</comment>
<organism evidence="6 7">
    <name type="scientific">Hydrogenivirga caldilitoris</name>
    <dbReference type="NCBI Taxonomy" id="246264"/>
    <lineage>
        <taxon>Bacteria</taxon>
        <taxon>Pseudomonadati</taxon>
        <taxon>Aquificota</taxon>
        <taxon>Aquificia</taxon>
        <taxon>Aquificales</taxon>
        <taxon>Aquificaceae</taxon>
        <taxon>Hydrogenivirga</taxon>
    </lineage>
</organism>
<dbReference type="InterPro" id="IPR058792">
    <property type="entry name" value="Beta-barrel_RND_2"/>
</dbReference>
<evidence type="ECO:0000259" key="4">
    <source>
        <dbReference type="Pfam" id="PF25917"/>
    </source>
</evidence>
<evidence type="ECO:0000259" key="3">
    <source>
        <dbReference type="Pfam" id="PF25876"/>
    </source>
</evidence>
<name>A0A497XPV0_9AQUI</name>
<dbReference type="Gene3D" id="2.40.30.170">
    <property type="match status" value="1"/>
</dbReference>
<dbReference type="InterPro" id="IPR058625">
    <property type="entry name" value="MdtA-like_BSH"/>
</dbReference>
<dbReference type="RefSeq" id="WP_170144734.1">
    <property type="nucleotide sequence ID" value="NZ_RCCJ01000001.1"/>
</dbReference>
<proteinExistence type="inferred from homology"/>
<evidence type="ECO:0000256" key="1">
    <source>
        <dbReference type="ARBA" id="ARBA00009477"/>
    </source>
</evidence>
<keyword evidence="2" id="KW-0175">Coiled coil</keyword>
<dbReference type="Pfam" id="PF25876">
    <property type="entry name" value="HH_MFP_RND"/>
    <property type="match status" value="1"/>
</dbReference>
<feature type="domain" description="Multidrug resistance protein MdtA-like alpha-helical hairpin" evidence="3">
    <location>
        <begin position="108"/>
        <end position="169"/>
    </location>
</feature>
<dbReference type="Pfam" id="PF25954">
    <property type="entry name" value="Beta-barrel_RND_2"/>
    <property type="match status" value="1"/>
</dbReference>
<dbReference type="NCBIfam" id="TIGR01730">
    <property type="entry name" value="RND_mfp"/>
    <property type="match status" value="1"/>
</dbReference>
<accession>A0A497XPV0</accession>
<dbReference type="InterPro" id="IPR006143">
    <property type="entry name" value="RND_pump_MFP"/>
</dbReference>
<comment type="similarity">
    <text evidence="1">Belongs to the membrane fusion protein (MFP) (TC 8.A.1) family.</text>
</comment>
<dbReference type="GO" id="GO:0015562">
    <property type="term" value="F:efflux transmembrane transporter activity"/>
    <property type="evidence" value="ECO:0007669"/>
    <property type="project" value="TreeGrafter"/>
</dbReference>
<keyword evidence="7" id="KW-1185">Reference proteome</keyword>
<feature type="coiled-coil region" evidence="2">
    <location>
        <begin position="98"/>
        <end position="173"/>
    </location>
</feature>
<dbReference type="Proteomes" id="UP000267841">
    <property type="component" value="Unassembled WGS sequence"/>
</dbReference>
<evidence type="ECO:0000313" key="6">
    <source>
        <dbReference type="EMBL" id="RLJ70301.1"/>
    </source>
</evidence>
<dbReference type="Gene3D" id="2.40.50.100">
    <property type="match status" value="1"/>
</dbReference>
<evidence type="ECO:0000313" key="7">
    <source>
        <dbReference type="Proteomes" id="UP000267841"/>
    </source>
</evidence>
<reference evidence="6 7" key="1">
    <citation type="submission" date="2018-10" db="EMBL/GenBank/DDBJ databases">
        <title>Genomic Encyclopedia of Archaeal and Bacterial Type Strains, Phase II (KMG-II): from individual species to whole genera.</title>
        <authorList>
            <person name="Goeker M."/>
        </authorList>
    </citation>
    <scope>NUCLEOTIDE SEQUENCE [LARGE SCALE GENOMIC DNA]</scope>
    <source>
        <strain evidence="6 7">DSM 16510</strain>
    </source>
</reference>
<feature type="domain" description="CusB-like beta-barrel" evidence="5">
    <location>
        <begin position="210"/>
        <end position="276"/>
    </location>
</feature>
<dbReference type="PANTHER" id="PTHR30469">
    <property type="entry name" value="MULTIDRUG RESISTANCE PROTEIN MDTA"/>
    <property type="match status" value="1"/>
</dbReference>
<dbReference type="InterPro" id="IPR058624">
    <property type="entry name" value="MdtA-like_HH"/>
</dbReference>
<sequence length="351" mass="39957">MTGQSLLVVLVAFTFILSCGSPKESKKAPAERVFEVKTVELNPVDYTLRYETNGYLEAVETTQVKPLVSGKVVRILVEEGSWVKRGDLMLKIEDKDYRALYEEALWNLREAQENYQNQLKVYERRKRLYEKELISKEEFEESQTNLLTLKAKIESLKASLEKRRIDLQRTELKAPFDGYVVRRLVSVGDLVGPSSVCYEVVKPDPLRFVFKVPQEVAPSLKLGSPVHIKLGSGELEAEVEYISPSVDENRLLTVKAKVKNTYGKLKPGMYGVVSFGYKKVKAFLIPEQAVQLFQEQTFLWVVRDSRAVRLPVNVVGHEDGKSAILGQIKEGEKLIVENLMFLKEGVRVKEK</sequence>
<protein>
    <submittedName>
        <fullName evidence="6">Membrane fusion protein (Multidrug efflux system)</fullName>
    </submittedName>
</protein>
<dbReference type="Gene3D" id="1.10.287.470">
    <property type="entry name" value="Helix hairpin bin"/>
    <property type="match status" value="1"/>
</dbReference>
<dbReference type="AlphaFoldDB" id="A0A497XPV0"/>
<evidence type="ECO:0000256" key="2">
    <source>
        <dbReference type="SAM" id="Coils"/>
    </source>
</evidence>
<dbReference type="SUPFAM" id="SSF111369">
    <property type="entry name" value="HlyD-like secretion proteins"/>
    <property type="match status" value="1"/>
</dbReference>